<dbReference type="GO" id="GO:0003677">
    <property type="term" value="F:DNA binding"/>
    <property type="evidence" value="ECO:0007669"/>
    <property type="project" value="InterPro"/>
</dbReference>
<evidence type="ECO:0000313" key="4">
    <source>
        <dbReference type="EMBL" id="UTY34658.1"/>
    </source>
</evidence>
<reference evidence="4" key="1">
    <citation type="submission" date="2019-04" db="EMBL/GenBank/DDBJ databases">
        <title>Whole genome sequencing of oral phylogroup 2 treponemes.</title>
        <authorList>
            <person name="Chan Y."/>
            <person name="Zeng H.H."/>
            <person name="Yu X.L."/>
            <person name="Leung W.K."/>
            <person name="Watt R.M."/>
        </authorList>
    </citation>
    <scope>NUCLEOTIDE SEQUENCE</scope>
    <source>
        <strain evidence="4">OMZ 835</strain>
    </source>
</reference>
<feature type="domain" description="Helicase ATP-binding" evidence="2">
    <location>
        <begin position="190"/>
        <end position="395"/>
    </location>
</feature>
<comment type="similarity">
    <text evidence="1">Belongs to the N(4)/N(6)-methyltransferase family.</text>
</comment>
<protein>
    <submittedName>
        <fullName evidence="4">DEAD/DEAH box helicase</fullName>
    </submittedName>
</protein>
<proteinExistence type="inferred from homology"/>
<dbReference type="Gene3D" id="3.40.50.150">
    <property type="entry name" value="Vaccinia Virus protein VP39"/>
    <property type="match status" value="1"/>
</dbReference>
<dbReference type="Pfam" id="PF00271">
    <property type="entry name" value="Helicase_C"/>
    <property type="match status" value="1"/>
</dbReference>
<keyword evidence="4" id="KW-0347">Helicase</keyword>
<dbReference type="EMBL" id="CP038804">
    <property type="protein sequence ID" value="UTY34658.1"/>
    <property type="molecule type" value="Genomic_DNA"/>
</dbReference>
<dbReference type="InterPro" id="IPR039442">
    <property type="entry name" value="Mrr-like_dom"/>
</dbReference>
<dbReference type="InterPro" id="IPR011335">
    <property type="entry name" value="Restrct_endonuc-II-like"/>
</dbReference>
<dbReference type="InterPro" id="IPR001650">
    <property type="entry name" value="Helicase_C-like"/>
</dbReference>
<dbReference type="SUPFAM" id="SSF52980">
    <property type="entry name" value="Restriction endonuclease-like"/>
    <property type="match status" value="1"/>
</dbReference>
<sequence>MTLTFDQIIDKYRENSTSERDKGDKFERLMQAYLLTKPIYKSLLTNVWLWSDFPYKAQFGTGGKDTGIDLVCRTHDGEYWAVQCKCYQADKKVDKAMVDSFVSTSSFEFETKDGKKTFSFRIWIDTTYDGFNAEASNVVERLGIHRIGLIDLKNDDVDWEALDYGKKGSEATVAKYGLRPHQKEAFDATTKYFVDYERGKLIMACGTGKTFTSLRISEALATDSHLVLFLVPSIALLSQTLKEWSAQCKDNIYPICICSDSHASDKAEDSISDLVLPATTDPNKVYKQFVDFRTRQSSEGGMIVVFSTYQSIDVISDVQKQINSLEKDSFIFDLIVCDEAHRTTGVKQKDKLQSSFTKVHSNGNIKSKKRLYMTATPRLYSSDAQVKAREKEVEVWSMDDPEMFGKEIYRIGFGTAVEKQLLSDYKVIVLTLDENSVEPQLLKKLLDGNASLKESDAIKLIGCINVLSKRANYLTDKELFRNDDPEPMKSAVAFCSNIKNSLYLKDSFNVCQQAYYEKMSEEERAQLVVVQADHVDGGMGSTVREEKLDWLKKADQNKKECRVLNNVRCLSEGVDVPSLDAIMFLSSRNSQVDVVQSVGRVMRRAEGKKFGYIIIPVLVPADKNADEVLDTSDDFKIVWSVLNALRAHDDRFNATINKIELNKKKPKIINVTGGGNFGGKSVVGGDDDDNVVAEPTQGYLDFDELQQELYDKFQKLTGQVFAKMVSKCGSRRYWADWGKDVGEIAKRNIDRINRLIAADGDHKDKFNAYWESIKKNLNPSVSISEAVEMLAQHMITKPVFEVLFGNDHFTKENPVSKSLEEIVALLDEQSDPEDLEKLERFYKSVQQRAEGIDNAEGKQKVVVELYDSFFRNAFPLTVEKLGIVYTPVPVVDFIIHSVEWVLNKEFGRSISDERVNVIDPFTGTGTFITRLLQSGIIKNESLKRKYKREIFANEIVLLAYYIASVNIENAYHDLSGKDTYEPFSGICLTDTFQLYETGEQTLDDRIFSENSERVNEQKKQSITVVMGNPPYSIGQKSANDNAQNQRYPKLEERIATTYAKESEAGLKKSAYDSYIKAFRWASDRLDKTDGGVIAFVSNGAWLDGNGLDGFRKTIEKEFSAIYVFNLRGNQRTSGELSKKEGGKIFGSGSRTPIAITLLVKKSGHSEKAKIMYHDIGNYLSREKKLTIISDFHDMSRLPLGLITPNAYGDWISQRNDKFSAWIPIEADEKFDSKAQSFFTTYAIGVATNRDSWVYNYSRAALKENMQQMIDFYNGQREIFTEKAKLNKDLKVDDVVSNNTSKISWTVNLKSDVKRNKIHEFDEIDTVSGMYRPFQKQYLYLSEGLIERPGLSKNLFPTPKHKNLVICVTGISSTKGPTALITDMVPSLDYVEKSQCFPLYWYETIEPKQHSLFTDGEKIMRHEAISDFILDRAQQKYGDTVQKEDIFYYVYGILHSKSYRETFSADLKKMLPRIPLVSDWQKFWEFSKAGRMLADLHLNYEEIEHYPGIKVSSLKYIQYDTETKNACKDGFIEAEPNRKITPHSETDYKYYAVEQMKFPKKGEKDTIVYNHWHTIKNIPEKAYEYVVNGKSAIEWIMERYAVTTDKKSGITNNPNDWSREHKRPRYIFDLLLSVINVSIQTVDIVNNLPEVDWDNE</sequence>
<dbReference type="RefSeq" id="WP_255817888.1">
    <property type="nucleotide sequence ID" value="NZ_CP038804.1"/>
</dbReference>
<dbReference type="SUPFAM" id="SSF52540">
    <property type="entry name" value="P-loop containing nucleoside triphosphate hydrolases"/>
    <property type="match status" value="2"/>
</dbReference>
<dbReference type="PROSITE" id="PS51192">
    <property type="entry name" value="HELICASE_ATP_BIND_1"/>
    <property type="match status" value="1"/>
</dbReference>
<dbReference type="InterPro" id="IPR003356">
    <property type="entry name" value="DNA_methylase_A-5"/>
</dbReference>
<dbReference type="SUPFAM" id="SSF53335">
    <property type="entry name" value="S-adenosyl-L-methionine-dependent methyltransferases"/>
    <property type="match status" value="1"/>
</dbReference>
<dbReference type="PROSITE" id="PS51194">
    <property type="entry name" value="HELICASE_CTER"/>
    <property type="match status" value="1"/>
</dbReference>
<dbReference type="PRINTS" id="PR00507">
    <property type="entry name" value="N12N6MTFRASE"/>
</dbReference>
<dbReference type="PANTHER" id="PTHR47396">
    <property type="entry name" value="TYPE I RESTRICTION ENZYME ECOKI R PROTEIN"/>
    <property type="match status" value="1"/>
</dbReference>
<keyword evidence="4" id="KW-0547">Nucleotide-binding</keyword>
<keyword evidence="4" id="KW-0378">Hydrolase</keyword>
<dbReference type="Gene3D" id="3.40.50.300">
    <property type="entry name" value="P-loop containing nucleotide triphosphate hydrolases"/>
    <property type="match status" value="2"/>
</dbReference>
<dbReference type="REBASE" id="646985">
    <property type="entry name" value="Tpu835ORF12100P"/>
</dbReference>
<dbReference type="InterPro" id="IPR053980">
    <property type="entry name" value="ISP_coupler"/>
</dbReference>
<dbReference type="GO" id="GO:0005829">
    <property type="term" value="C:cytosol"/>
    <property type="evidence" value="ECO:0007669"/>
    <property type="project" value="TreeGrafter"/>
</dbReference>
<accession>A0AAE9MX14</accession>
<evidence type="ECO:0000259" key="2">
    <source>
        <dbReference type="PROSITE" id="PS51192"/>
    </source>
</evidence>
<dbReference type="PANTHER" id="PTHR47396:SF1">
    <property type="entry name" value="ATP-DEPENDENT HELICASE IRC3-RELATED"/>
    <property type="match status" value="1"/>
</dbReference>
<dbReference type="GO" id="GO:0004386">
    <property type="term" value="F:helicase activity"/>
    <property type="evidence" value="ECO:0007669"/>
    <property type="project" value="UniProtKB-KW"/>
</dbReference>
<dbReference type="GO" id="GO:0005524">
    <property type="term" value="F:ATP binding"/>
    <property type="evidence" value="ECO:0007669"/>
    <property type="project" value="InterPro"/>
</dbReference>
<dbReference type="InterPro" id="IPR027417">
    <property type="entry name" value="P-loop_NTPase"/>
</dbReference>
<evidence type="ECO:0000256" key="1">
    <source>
        <dbReference type="ARBA" id="ARBA00006594"/>
    </source>
</evidence>
<dbReference type="Pfam" id="PF22240">
    <property type="entry name" value="ISP_coupler"/>
    <property type="match status" value="1"/>
</dbReference>
<dbReference type="InterPro" id="IPR050742">
    <property type="entry name" value="Helicase_Restrict-Modif_Enz"/>
</dbReference>
<name>A0AAE9MX14_9SPIR</name>
<dbReference type="Pfam" id="PF02384">
    <property type="entry name" value="N6_Mtase"/>
    <property type="match status" value="1"/>
</dbReference>
<dbReference type="InterPro" id="IPR029063">
    <property type="entry name" value="SAM-dependent_MTases_sf"/>
</dbReference>
<dbReference type="SMART" id="SM00487">
    <property type="entry name" value="DEXDc"/>
    <property type="match status" value="1"/>
</dbReference>
<dbReference type="InterPro" id="IPR014001">
    <property type="entry name" value="Helicase_ATP-bd"/>
</dbReference>
<keyword evidence="4" id="KW-0067">ATP-binding</keyword>
<gene>
    <name evidence="4" type="ORF">E4N74_12100</name>
</gene>
<dbReference type="InterPro" id="IPR006935">
    <property type="entry name" value="Helicase/UvrB_N"/>
</dbReference>
<dbReference type="Pfam" id="PF18135">
    <property type="entry name" value="Type_ISP_C"/>
    <property type="match status" value="1"/>
</dbReference>
<dbReference type="GO" id="GO:0016787">
    <property type="term" value="F:hydrolase activity"/>
    <property type="evidence" value="ECO:0007669"/>
    <property type="project" value="InterPro"/>
</dbReference>
<dbReference type="InterPro" id="IPR041635">
    <property type="entry name" value="Type_ISP_LLaBIII_C"/>
</dbReference>
<feature type="domain" description="Helicase C-terminal" evidence="3">
    <location>
        <begin position="475"/>
        <end position="667"/>
    </location>
</feature>
<dbReference type="CDD" id="cd22333">
    <property type="entry name" value="LlaBIII_nuclease-like"/>
    <property type="match status" value="1"/>
</dbReference>
<dbReference type="GO" id="GO:0008170">
    <property type="term" value="F:N-methyltransferase activity"/>
    <property type="evidence" value="ECO:0007669"/>
    <property type="project" value="InterPro"/>
</dbReference>
<evidence type="ECO:0000259" key="3">
    <source>
        <dbReference type="PROSITE" id="PS51194"/>
    </source>
</evidence>
<organism evidence="4 5">
    <name type="scientific">Treponema putidum</name>
    <dbReference type="NCBI Taxonomy" id="221027"/>
    <lineage>
        <taxon>Bacteria</taxon>
        <taxon>Pseudomonadati</taxon>
        <taxon>Spirochaetota</taxon>
        <taxon>Spirochaetia</taxon>
        <taxon>Spirochaetales</taxon>
        <taxon>Treponemataceae</taxon>
        <taxon>Treponema</taxon>
    </lineage>
</organism>
<evidence type="ECO:0000313" key="5">
    <source>
        <dbReference type="Proteomes" id="UP001058682"/>
    </source>
</evidence>
<dbReference type="Proteomes" id="UP001058682">
    <property type="component" value="Chromosome"/>
</dbReference>
<dbReference type="Pfam" id="PF04851">
    <property type="entry name" value="ResIII"/>
    <property type="match status" value="1"/>
</dbReference>
<dbReference type="Pfam" id="PF13156">
    <property type="entry name" value="Mrr_cat_2"/>
    <property type="match status" value="1"/>
</dbReference>